<feature type="compositionally biased region" description="Gly residues" evidence="1">
    <location>
        <begin position="346"/>
        <end position="355"/>
    </location>
</feature>
<feature type="compositionally biased region" description="Gly residues" evidence="1">
    <location>
        <begin position="558"/>
        <end position="568"/>
    </location>
</feature>
<feature type="compositionally biased region" description="Basic residues" evidence="1">
    <location>
        <begin position="518"/>
        <end position="528"/>
    </location>
</feature>
<feature type="compositionally biased region" description="Gly residues" evidence="1">
    <location>
        <begin position="468"/>
        <end position="478"/>
    </location>
</feature>
<keyword evidence="2" id="KW-1133">Transmembrane helix</keyword>
<evidence type="ECO:0000256" key="2">
    <source>
        <dbReference type="SAM" id="Phobius"/>
    </source>
</evidence>
<keyword evidence="2" id="KW-0472">Membrane</keyword>
<feature type="compositionally biased region" description="Basic and acidic residues" evidence="1">
    <location>
        <begin position="409"/>
        <end position="421"/>
    </location>
</feature>
<evidence type="ECO:0000313" key="3">
    <source>
        <dbReference type="Ensembl" id="ENSAPLP00020008013.1"/>
    </source>
</evidence>
<keyword evidence="2" id="KW-0812">Transmembrane</keyword>
<sequence>MGHGGLGVGAASHMSSPGAGSGIHTSTGAIAHELLKTLKACECAEGDGNVMDKSSRQLSAAHPLSLGIYVRTTISRHGSRSRNSTCLINKRAESVLLPAGHCWGSGTDPVSGQREAERVRQHECSGKNGITRRETGWRGAGGCGTAATSPGWHHLKLEHPTPGSKPGPSPECFPGDLGSSLALEGALSRWLGWSPPCCSPHPQPTSAPCPLQGQTVVGRTANTPWDTSLGHIPHPSRHRPLSTALPFPSPPLPTQPTLGCPRGGGVPVRPGCARRGPCCGWGSVAETVPVHNGAGVHRVCVRVPVSPPGQRLYVCERVCVCACRRREPRGAGSSGHRRPLSRATGTGTGQPAGVGGREKVGEGGTNRGGIGEAAGGEGEGTGLGAGTGGSSAVRGAGGGGLARLGTARRSGEPEGTDRSGESRSGVGKGGGGTARFGESNVGWGAQGHGSRGGRRNAVWGTRVPPGGAVPGAGTGQGRGQSPVRVSGARREGAARGWGGDGDTQPARGGRIWGGERGRGHRHPLRARRSPLSAQGGGSMAAPRAAELRSPVETAATAGNGGGGGGPGGFGPAPGPGLALALGCALSGAALVVLAGAVPRAARPDPAVPARQMERLEARAARLRARLDRCTVAGLALLALGGLLLAALLLAAAAARRRARAARRAGGTYGSVRLRMRRVSA</sequence>
<dbReference type="PANTHER" id="PTHR16125:SF1">
    <property type="entry name" value="TRANSMEMBRANE PROTEIN 74B-LIKE"/>
    <property type="match status" value="1"/>
</dbReference>
<feature type="compositionally biased region" description="Gly residues" evidence="1">
    <location>
        <begin position="362"/>
        <end position="402"/>
    </location>
</feature>
<dbReference type="AlphaFoldDB" id="A0A8B9SLL5"/>
<feature type="region of interest" description="Disordered" evidence="1">
    <location>
        <begin position="328"/>
        <end position="568"/>
    </location>
</feature>
<reference evidence="3" key="1">
    <citation type="submission" date="2019-08" db="EMBL/GenBank/DDBJ databases">
        <title>Three high-quality genomes provides insights into domestication of ducks.</title>
        <authorList>
            <person name="Hou Z.C."/>
            <person name="Zhu F."/>
            <person name="Yin Z.T."/>
            <person name="Zhang F."/>
        </authorList>
    </citation>
    <scope>NUCLEOTIDE SEQUENCE [LARGE SCALE GENOMIC DNA]</scope>
</reference>
<reference evidence="3" key="3">
    <citation type="submission" date="2025-09" db="UniProtKB">
        <authorList>
            <consortium name="Ensembl"/>
        </authorList>
    </citation>
    <scope>IDENTIFICATION</scope>
</reference>
<evidence type="ECO:0000256" key="1">
    <source>
        <dbReference type="SAM" id="MobiDB-lite"/>
    </source>
</evidence>
<reference evidence="3" key="2">
    <citation type="submission" date="2025-08" db="UniProtKB">
        <authorList>
            <consortium name="Ensembl"/>
        </authorList>
    </citation>
    <scope>IDENTIFICATION</scope>
</reference>
<proteinExistence type="predicted"/>
<dbReference type="Proteomes" id="UP000694400">
    <property type="component" value="Chromosome 16"/>
</dbReference>
<evidence type="ECO:0000313" key="4">
    <source>
        <dbReference type="Proteomes" id="UP000694400"/>
    </source>
</evidence>
<feature type="transmembrane region" description="Helical" evidence="2">
    <location>
        <begin position="631"/>
        <end position="654"/>
    </location>
</feature>
<dbReference type="InterPro" id="IPR029695">
    <property type="entry name" value="TMEM74-like"/>
</dbReference>
<dbReference type="PANTHER" id="PTHR16125">
    <property type="entry name" value="TRANSMEMBRANE PROTEIN 74"/>
    <property type="match status" value="1"/>
</dbReference>
<dbReference type="Ensembl" id="ENSAPLT00020008628.1">
    <property type="protein sequence ID" value="ENSAPLP00020008013.1"/>
    <property type="gene ID" value="ENSAPLG00020005903.1"/>
</dbReference>
<organism evidence="3 4">
    <name type="scientific">Anas platyrhynchos</name>
    <name type="common">Mallard</name>
    <name type="synonym">Anas boschas</name>
    <dbReference type="NCBI Taxonomy" id="8839"/>
    <lineage>
        <taxon>Eukaryota</taxon>
        <taxon>Metazoa</taxon>
        <taxon>Chordata</taxon>
        <taxon>Craniata</taxon>
        <taxon>Vertebrata</taxon>
        <taxon>Euteleostomi</taxon>
        <taxon>Archelosauria</taxon>
        <taxon>Archosauria</taxon>
        <taxon>Dinosauria</taxon>
        <taxon>Saurischia</taxon>
        <taxon>Theropoda</taxon>
        <taxon>Coelurosauria</taxon>
        <taxon>Aves</taxon>
        <taxon>Neognathae</taxon>
        <taxon>Galloanserae</taxon>
        <taxon>Anseriformes</taxon>
        <taxon>Anatidae</taxon>
        <taxon>Anatinae</taxon>
        <taxon>Anas</taxon>
    </lineage>
</organism>
<protein>
    <submittedName>
        <fullName evidence="3">Uncharacterized protein</fullName>
    </submittedName>
</protein>
<feature type="region of interest" description="Disordered" evidence="1">
    <location>
        <begin position="1"/>
        <end position="20"/>
    </location>
</feature>
<name>A0A8B9SLL5_ANAPL</name>
<accession>A0A8B9SLL5</accession>